<dbReference type="PROSITE" id="PS51384">
    <property type="entry name" value="FAD_FR"/>
    <property type="match status" value="1"/>
</dbReference>
<organism evidence="11 12">
    <name type="scientific">Hoeflea poritis</name>
    <dbReference type="NCBI Taxonomy" id="2993659"/>
    <lineage>
        <taxon>Bacteria</taxon>
        <taxon>Pseudomonadati</taxon>
        <taxon>Pseudomonadota</taxon>
        <taxon>Alphaproteobacteria</taxon>
        <taxon>Hyphomicrobiales</taxon>
        <taxon>Rhizobiaceae</taxon>
        <taxon>Hoeflea</taxon>
    </lineage>
</organism>
<dbReference type="Pfam" id="PF00111">
    <property type="entry name" value="Fer2"/>
    <property type="match status" value="1"/>
</dbReference>
<reference evidence="11" key="1">
    <citation type="submission" date="2022-11" db="EMBL/GenBank/DDBJ databases">
        <title>Hoeflea poritis sp. nov., isolated from scleractinian coral Porites lutea.</title>
        <authorList>
            <person name="Zhang G."/>
            <person name="Wei Q."/>
            <person name="Cai L."/>
        </authorList>
    </citation>
    <scope>NUCLEOTIDE SEQUENCE</scope>
    <source>
        <strain evidence="11">E7-10</strain>
    </source>
</reference>
<dbReference type="PANTHER" id="PTHR47354:SF2">
    <property type="entry name" value="BLR2392 PROTEIN"/>
    <property type="match status" value="1"/>
</dbReference>
<dbReference type="InterPro" id="IPR039261">
    <property type="entry name" value="FNR_nucleotide-bd"/>
</dbReference>
<evidence type="ECO:0000256" key="6">
    <source>
        <dbReference type="ARBA" id="ARBA00023002"/>
    </source>
</evidence>
<dbReference type="EMBL" id="JAPJZH010000006">
    <property type="protein sequence ID" value="MDA4846002.1"/>
    <property type="molecule type" value="Genomic_DNA"/>
</dbReference>
<accession>A0ABT4VMQ4</accession>
<dbReference type="PRINTS" id="PR00409">
    <property type="entry name" value="PHDIOXRDTASE"/>
</dbReference>
<dbReference type="InterPro" id="IPR054582">
    <property type="entry name" value="DmmA-like_N"/>
</dbReference>
<dbReference type="PROSITE" id="PS00197">
    <property type="entry name" value="2FE2S_FER_1"/>
    <property type="match status" value="1"/>
</dbReference>
<evidence type="ECO:0000313" key="11">
    <source>
        <dbReference type="EMBL" id="MDA4846002.1"/>
    </source>
</evidence>
<dbReference type="SUPFAM" id="SSF54292">
    <property type="entry name" value="2Fe-2S ferredoxin-like"/>
    <property type="match status" value="1"/>
</dbReference>
<dbReference type="Gene3D" id="2.40.30.10">
    <property type="entry name" value="Translation factors"/>
    <property type="match status" value="1"/>
</dbReference>
<protein>
    <submittedName>
        <fullName evidence="11">PDR/VanB family oxidoreductase</fullName>
    </submittedName>
</protein>
<dbReference type="PROSITE" id="PS51085">
    <property type="entry name" value="2FE2S_FER_2"/>
    <property type="match status" value="1"/>
</dbReference>
<feature type="domain" description="2Fe-2S ferredoxin-type" evidence="9">
    <location>
        <begin position="236"/>
        <end position="321"/>
    </location>
</feature>
<comment type="cofactor">
    <cofactor evidence="1">
        <name>FMN</name>
        <dbReference type="ChEBI" id="CHEBI:58210"/>
    </cofactor>
</comment>
<dbReference type="Proteomes" id="UP001148313">
    <property type="component" value="Unassembled WGS sequence"/>
</dbReference>
<keyword evidence="3" id="KW-0288">FMN</keyword>
<dbReference type="InterPro" id="IPR001041">
    <property type="entry name" value="2Fe-2S_ferredoxin-type"/>
</dbReference>
<feature type="domain" description="FAD-binding FR-type" evidence="10">
    <location>
        <begin position="1"/>
        <end position="108"/>
    </location>
</feature>
<evidence type="ECO:0000259" key="10">
    <source>
        <dbReference type="PROSITE" id="PS51384"/>
    </source>
</evidence>
<sequence>MPELRLVVTSSEAATPQIRTIELASEDGGALPPYRAGAHIKVQLPDGGERPYSLVNTDPSHNATQNPRSYRLGVRLEEDSAGGSSFMHTLKAGDVITAAGPENQFAVKQQDASIVLIAGGIGITPILSMASELTAAGRPFDFHYCGRTRSALAFVEPLQAICGDALTLHCDDEPDTAVDLGAVVSAASSGAHLYVCGPRGMIEAVRERAHEAGIDKDHVHFELFSKHDEQVAGGSFEVEISSTGEVFTIPPDRSIIEVLEEAGVDLIYDCQRGDCGICQTGVIDGVPDHRDVILTDDERAANDVMQICVSRAKSDRLVLDL</sequence>
<keyword evidence="12" id="KW-1185">Reference proteome</keyword>
<evidence type="ECO:0000256" key="5">
    <source>
        <dbReference type="ARBA" id="ARBA00022723"/>
    </source>
</evidence>
<keyword evidence="5" id="KW-0479">Metal-binding</keyword>
<evidence type="ECO:0000256" key="3">
    <source>
        <dbReference type="ARBA" id="ARBA00022643"/>
    </source>
</evidence>
<dbReference type="CDD" id="cd00207">
    <property type="entry name" value="fer2"/>
    <property type="match status" value="1"/>
</dbReference>
<keyword evidence="4" id="KW-0001">2Fe-2S</keyword>
<dbReference type="SUPFAM" id="SSF52343">
    <property type="entry name" value="Ferredoxin reductase-like, C-terminal NADP-linked domain"/>
    <property type="match status" value="1"/>
</dbReference>
<dbReference type="Pfam" id="PF22290">
    <property type="entry name" value="DmmA-like_N"/>
    <property type="match status" value="1"/>
</dbReference>
<dbReference type="InterPro" id="IPR017938">
    <property type="entry name" value="Riboflavin_synthase-like_b-brl"/>
</dbReference>
<dbReference type="SUPFAM" id="SSF63380">
    <property type="entry name" value="Riboflavin synthase domain-like"/>
    <property type="match status" value="1"/>
</dbReference>
<keyword evidence="8" id="KW-0411">Iron-sulfur</keyword>
<keyword evidence="7" id="KW-0408">Iron</keyword>
<dbReference type="Gene3D" id="3.10.20.30">
    <property type="match status" value="1"/>
</dbReference>
<evidence type="ECO:0000256" key="8">
    <source>
        <dbReference type="ARBA" id="ARBA00023014"/>
    </source>
</evidence>
<keyword evidence="6" id="KW-0560">Oxidoreductase</keyword>
<dbReference type="InterPro" id="IPR017927">
    <property type="entry name" value="FAD-bd_FR_type"/>
</dbReference>
<evidence type="ECO:0000256" key="2">
    <source>
        <dbReference type="ARBA" id="ARBA00022630"/>
    </source>
</evidence>
<dbReference type="InterPro" id="IPR050415">
    <property type="entry name" value="MRET"/>
</dbReference>
<keyword evidence="2" id="KW-0285">Flavoprotein</keyword>
<dbReference type="Gene3D" id="3.40.50.80">
    <property type="entry name" value="Nucleotide-binding domain of ferredoxin-NADP reductase (FNR) module"/>
    <property type="match status" value="1"/>
</dbReference>
<comment type="caution">
    <text evidence="11">The sequence shown here is derived from an EMBL/GenBank/DDBJ whole genome shotgun (WGS) entry which is preliminary data.</text>
</comment>
<proteinExistence type="predicted"/>
<dbReference type="PANTHER" id="PTHR47354">
    <property type="entry name" value="NADH OXIDOREDUCTASE HCR"/>
    <property type="match status" value="1"/>
</dbReference>
<dbReference type="CDD" id="cd06185">
    <property type="entry name" value="PDR_like"/>
    <property type="match status" value="1"/>
</dbReference>
<dbReference type="RefSeq" id="WP_271089721.1">
    <property type="nucleotide sequence ID" value="NZ_JAPJZH010000006.1"/>
</dbReference>
<evidence type="ECO:0000256" key="4">
    <source>
        <dbReference type="ARBA" id="ARBA00022714"/>
    </source>
</evidence>
<evidence type="ECO:0000256" key="7">
    <source>
        <dbReference type="ARBA" id="ARBA00023004"/>
    </source>
</evidence>
<dbReference type="InterPro" id="IPR006058">
    <property type="entry name" value="2Fe2S_fd_BS"/>
</dbReference>
<gene>
    <name evidence="11" type="ORF">OOZ53_11625</name>
</gene>
<evidence type="ECO:0000259" key="9">
    <source>
        <dbReference type="PROSITE" id="PS51085"/>
    </source>
</evidence>
<evidence type="ECO:0000256" key="1">
    <source>
        <dbReference type="ARBA" id="ARBA00001917"/>
    </source>
</evidence>
<dbReference type="InterPro" id="IPR012675">
    <property type="entry name" value="Beta-grasp_dom_sf"/>
</dbReference>
<evidence type="ECO:0000313" key="12">
    <source>
        <dbReference type="Proteomes" id="UP001148313"/>
    </source>
</evidence>
<name>A0ABT4VMQ4_9HYPH</name>
<dbReference type="InterPro" id="IPR036010">
    <property type="entry name" value="2Fe-2S_ferredoxin-like_sf"/>
</dbReference>